<proteinExistence type="inferred from homology"/>
<comment type="pathway">
    <text evidence="14">Amino-acid biosynthesis.</text>
</comment>
<evidence type="ECO:0000256" key="3">
    <source>
        <dbReference type="ARBA" id="ARBA00009716"/>
    </source>
</evidence>
<sequence>MPYPGRDVTHRTDADPRFPLYHPRYEHDGCGVGFVADLRGHPRIDLLRRATDALANLSHRGAVDADMRTGDGAGVLFGLPRVFFTNIARELGLPTPGGPIGVGVFFLPRHAPDDIHQIRALVARCLQERGFRHHAWRRVPVRPDVLGLKAAATMPRIDQLVLPLEPGTSEEDAEIRHYALRRTIEAALHAARQTAYVASLSSRTIVYKGLMMGHALADFYPDLRRDLPTSFALFHQRFSTNTFPSWSLAQPFRMLAHNGEINTILGNARGTHQRQAELHAPRWGDDLEYLLPVLQPGFSDSAHLDNVAELLTRSGRSPLHTLAMLVPPAWEHDRTLDPALRAFFDYHACLGEPWDGPAAIVYADGRFVGAHLDRNGLRPLRVIRTHSHLIYACSEVGVLGLKSDAIAQRLRLDPGQMLAIDLHEGRLLTDAPIKSALASQKPYQRWLHDHLIRISPAPPEAIAPTLAARARLQRQICFAYSREELNFVLAPMARHAHEALTSMGDDTPIAALSRGPRPLPHFFKQRFAQVTNPPIDPIRERHAMSLSVHLGRRRNWLDATPEHARQVALQAPVITPADLAEIRRRLPPGRLATLEATFPRTAGPGGLSPALDRLSQTAIDAVEQGAEILLLSDRGVDADLAPIPMLLALGALSTDLLERGLRLRTSIIVESAEPRDPHHIATLIGYGAGAVCPYLALDTLVADLELEEPPAERVDNFLAALHQGLLKIMSKMGISVLGSYRGAQIFEALGLGPDVMARAFPQTPSPVGGLTLEDLAEDALARHARAFADELPSTLPDLGWLRFRRSGETHAWSPQLLGAMNQLRRHKPDAYRKFSAAADALAPLHLRDLLEPTALRPALSLDQVEPIEAIRRRFTTAAMSLGSLSPEAHRALAVAMNRIGGKSNTGEGGEDPARYQLDAQGDDANARIKQIASGRFGVTPRYLAKAAELEIKMAQGAKPGEGGQLPGHKVSPYIAYLRHATPGVPLISPPPHHDIYSIEDLAQLIDDLKAINPDARISVKLVATCGVGTIAAGVAKAHADTILISGHDGGTGASPITSVKHAGIPWEIGLAETQQTLRLNGLRERVRLRVDGGLKTGRDIIIAAMLGAEEFNFGTAALVALGCRYVRQCHLDTCPVGIATQRDDLREKFQGDPDRIVAYFNHVAGEVRELLAQLGAPNLNAIIGRSDLLHHQPRPEHPRAHRLDLAGLRVAPAPEHGATFNTWPGPSQRPSPLNERLVADCADALSSLRPIRRTYPITNLDRTTGARLSGLIALTHPDTPPPEATFDLHFRGTAGQSFGAFLTHGVALTLHGHANDYVGKGLGGGRIVIRLPAPEGASSPQDHTLAGNTLLYGATAGLLFIAGGTGERFAVRNSGALSVTQGAGAYACEYMTGGICVFLGPVGPHFAAGMTGGLAFVYDPGDHLPDRINPDDVALTRPGSEDHDTTELHRLISRHFELTGSPIAEAILDDWEASLGEFYKVTPRTILALKKAEGEA</sequence>
<keyword evidence="6" id="KW-0288">FMN</keyword>
<evidence type="ECO:0000256" key="5">
    <source>
        <dbReference type="ARBA" id="ARBA00022630"/>
    </source>
</evidence>
<dbReference type="PROSITE" id="PS51278">
    <property type="entry name" value="GATASE_TYPE_2"/>
    <property type="match status" value="1"/>
</dbReference>
<dbReference type="Gene3D" id="3.20.20.70">
    <property type="entry name" value="Aldolase class I"/>
    <property type="match status" value="2"/>
</dbReference>
<evidence type="ECO:0000256" key="7">
    <source>
        <dbReference type="ARBA" id="ARBA00022723"/>
    </source>
</evidence>
<dbReference type="PANTHER" id="PTHR11938">
    <property type="entry name" value="FAD NADPH DEHYDROGENASE/OXIDOREDUCTASE"/>
    <property type="match status" value="1"/>
</dbReference>
<evidence type="ECO:0000256" key="10">
    <source>
        <dbReference type="ARBA" id="ARBA00023004"/>
    </source>
</evidence>
<dbReference type="Pfam" id="PF04898">
    <property type="entry name" value="Glu_syn_central"/>
    <property type="match status" value="1"/>
</dbReference>
<dbReference type="NCBIfam" id="NF008730">
    <property type="entry name" value="PRK11750.1"/>
    <property type="match status" value="1"/>
</dbReference>
<keyword evidence="8" id="KW-0315">Glutamine amidotransferase</keyword>
<comment type="similarity">
    <text evidence="3">Belongs to the glutamate synthase family.</text>
</comment>
<keyword evidence="9" id="KW-0560">Oxidoreductase</keyword>
<dbReference type="Gene3D" id="3.60.20.10">
    <property type="entry name" value="Glutamine Phosphoribosylpyrophosphate, subunit 1, domain 1"/>
    <property type="match status" value="1"/>
</dbReference>
<evidence type="ECO:0000313" key="16">
    <source>
        <dbReference type="EMBL" id="RAL21248.1"/>
    </source>
</evidence>
<dbReference type="InterPro" id="IPR002932">
    <property type="entry name" value="Glu_synthdom"/>
</dbReference>
<reference evidence="16 17" key="1">
    <citation type="submission" date="2018-05" db="EMBL/GenBank/DDBJ databases">
        <title>Lujinxingia marina gen. nov. sp. nov., a new facultative anaerobic member of the class Deltaproteobacteria, and proposal of Lujinxingaceae fam. nov.</title>
        <authorList>
            <person name="Li C.-M."/>
        </authorList>
    </citation>
    <scope>NUCLEOTIDE SEQUENCE [LARGE SCALE GENOMIC DNA]</scope>
    <source>
        <strain evidence="16 17">B210</strain>
    </source>
</reference>
<evidence type="ECO:0000313" key="17">
    <source>
        <dbReference type="Proteomes" id="UP000249169"/>
    </source>
</evidence>
<dbReference type="InterPro" id="IPR017932">
    <property type="entry name" value="GATase_2_dom"/>
</dbReference>
<evidence type="ECO:0000256" key="13">
    <source>
        <dbReference type="ARBA" id="ARBA00023291"/>
    </source>
</evidence>
<gene>
    <name evidence="16" type="ORF">DL240_14070</name>
</gene>
<dbReference type="GO" id="GO:0046872">
    <property type="term" value="F:metal ion binding"/>
    <property type="evidence" value="ECO:0007669"/>
    <property type="project" value="UniProtKB-KW"/>
</dbReference>
<dbReference type="InterPro" id="IPR036485">
    <property type="entry name" value="Glu_synth_asu_C_sf"/>
</dbReference>
<dbReference type="Pfam" id="PF01645">
    <property type="entry name" value="Glu_synthase"/>
    <property type="match status" value="1"/>
</dbReference>
<dbReference type="CDD" id="cd02808">
    <property type="entry name" value="GltS_FMN"/>
    <property type="match status" value="1"/>
</dbReference>
<evidence type="ECO:0000256" key="9">
    <source>
        <dbReference type="ARBA" id="ARBA00023002"/>
    </source>
</evidence>
<keyword evidence="5" id="KW-0285">Flavoprotein</keyword>
<dbReference type="GO" id="GO:0006537">
    <property type="term" value="P:glutamate biosynthetic process"/>
    <property type="evidence" value="ECO:0007669"/>
    <property type="project" value="UniProtKB-KW"/>
</dbReference>
<dbReference type="InterPro" id="IPR013785">
    <property type="entry name" value="Aldolase_TIM"/>
</dbReference>
<dbReference type="GO" id="GO:0015930">
    <property type="term" value="F:glutamate synthase activity"/>
    <property type="evidence" value="ECO:0007669"/>
    <property type="project" value="InterPro"/>
</dbReference>
<dbReference type="Pfam" id="PF00310">
    <property type="entry name" value="GATase_2"/>
    <property type="match status" value="1"/>
</dbReference>
<evidence type="ECO:0000256" key="11">
    <source>
        <dbReference type="ARBA" id="ARBA00023014"/>
    </source>
</evidence>
<evidence type="ECO:0000256" key="12">
    <source>
        <dbReference type="ARBA" id="ARBA00023164"/>
    </source>
</evidence>
<dbReference type="SUPFAM" id="SSF51395">
    <property type="entry name" value="FMN-linked oxidoreductases"/>
    <property type="match status" value="1"/>
</dbReference>
<dbReference type="Pfam" id="PF01493">
    <property type="entry name" value="GXGXG"/>
    <property type="match status" value="1"/>
</dbReference>
<dbReference type="InterPro" id="IPR029055">
    <property type="entry name" value="Ntn_hydrolases_N"/>
</dbReference>
<evidence type="ECO:0000256" key="2">
    <source>
        <dbReference type="ARBA" id="ARBA00001927"/>
    </source>
</evidence>
<evidence type="ECO:0000256" key="14">
    <source>
        <dbReference type="ARBA" id="ARBA00029440"/>
    </source>
</evidence>
<evidence type="ECO:0000256" key="6">
    <source>
        <dbReference type="ARBA" id="ARBA00022643"/>
    </source>
</evidence>
<keyword evidence="17" id="KW-1185">Reference proteome</keyword>
<comment type="caution">
    <text evidence="16">The sequence shown here is derived from an EMBL/GenBank/DDBJ whole genome shotgun (WGS) entry which is preliminary data.</text>
</comment>
<dbReference type="InterPro" id="IPR002489">
    <property type="entry name" value="Glu_synth_asu_C"/>
</dbReference>
<organism evidence="16 17">
    <name type="scientific">Lujinxingia litoralis</name>
    <dbReference type="NCBI Taxonomy" id="2211119"/>
    <lineage>
        <taxon>Bacteria</taxon>
        <taxon>Deltaproteobacteria</taxon>
        <taxon>Bradymonadales</taxon>
        <taxon>Lujinxingiaceae</taxon>
        <taxon>Lujinxingia</taxon>
    </lineage>
</organism>
<evidence type="ECO:0000256" key="4">
    <source>
        <dbReference type="ARBA" id="ARBA00022605"/>
    </source>
</evidence>
<comment type="cofactor">
    <cofactor evidence="1">
        <name>FMN</name>
        <dbReference type="ChEBI" id="CHEBI:58210"/>
    </cofactor>
</comment>
<dbReference type="InterPro" id="IPR006982">
    <property type="entry name" value="Glu_synth_centr_N"/>
</dbReference>
<dbReference type="PANTHER" id="PTHR11938:SF133">
    <property type="entry name" value="GLUTAMATE SYNTHASE (NADH)"/>
    <property type="match status" value="1"/>
</dbReference>
<keyword evidence="11" id="KW-0411">Iron-sulfur</keyword>
<feature type="domain" description="Glutamine amidotransferase type-2" evidence="15">
    <location>
        <begin position="30"/>
        <end position="423"/>
    </location>
</feature>
<keyword evidence="13" id="KW-0003">3Fe-4S</keyword>
<keyword evidence="4" id="KW-0028">Amino-acid biosynthesis</keyword>
<protein>
    <submittedName>
        <fullName evidence="16">Glutamate synthase large subunit</fullName>
    </submittedName>
</protein>
<accession>A0A328C3Z4</accession>
<dbReference type="Gene3D" id="2.160.20.60">
    <property type="entry name" value="Glutamate synthase, alpha subunit, C-terminal domain"/>
    <property type="match status" value="1"/>
</dbReference>
<comment type="cofactor">
    <cofactor evidence="2">
        <name>[3Fe-4S] cluster</name>
        <dbReference type="ChEBI" id="CHEBI:21137"/>
    </cofactor>
</comment>
<name>A0A328C3Z4_9DELT</name>
<evidence type="ECO:0000259" key="15">
    <source>
        <dbReference type="PROSITE" id="PS51278"/>
    </source>
</evidence>
<dbReference type="EMBL" id="QHKO01000006">
    <property type="protein sequence ID" value="RAL21248.1"/>
    <property type="molecule type" value="Genomic_DNA"/>
</dbReference>
<dbReference type="SUPFAM" id="SSF56235">
    <property type="entry name" value="N-terminal nucleophile aminohydrolases (Ntn hydrolases)"/>
    <property type="match status" value="1"/>
</dbReference>
<dbReference type="CDD" id="cd00713">
    <property type="entry name" value="GltS"/>
    <property type="match status" value="1"/>
</dbReference>
<dbReference type="SUPFAM" id="SSF69336">
    <property type="entry name" value="Alpha subunit of glutamate synthase, C-terminal domain"/>
    <property type="match status" value="1"/>
</dbReference>
<evidence type="ECO:0000256" key="8">
    <source>
        <dbReference type="ARBA" id="ARBA00022962"/>
    </source>
</evidence>
<dbReference type="InterPro" id="IPR050711">
    <property type="entry name" value="ET-N_metabolism_enzyme"/>
</dbReference>
<dbReference type="GO" id="GO:0051538">
    <property type="term" value="F:3 iron, 4 sulfur cluster binding"/>
    <property type="evidence" value="ECO:0007669"/>
    <property type="project" value="UniProtKB-KW"/>
</dbReference>
<evidence type="ECO:0000256" key="1">
    <source>
        <dbReference type="ARBA" id="ARBA00001917"/>
    </source>
</evidence>
<keyword evidence="10" id="KW-0408">Iron</keyword>
<dbReference type="Proteomes" id="UP000249169">
    <property type="component" value="Unassembled WGS sequence"/>
</dbReference>
<dbReference type="GO" id="GO:0019676">
    <property type="term" value="P:ammonia assimilation cycle"/>
    <property type="evidence" value="ECO:0007669"/>
    <property type="project" value="TreeGrafter"/>
</dbReference>
<keyword evidence="7" id="KW-0479">Metal-binding</keyword>
<keyword evidence="12" id="KW-0314">Glutamate biosynthesis</keyword>